<dbReference type="EMBL" id="JBIAZU010000002">
    <property type="protein sequence ID" value="MFF5290588.1"/>
    <property type="molecule type" value="Genomic_DNA"/>
</dbReference>
<dbReference type="InterPro" id="IPR000792">
    <property type="entry name" value="Tscrpt_reg_LuxR_C"/>
</dbReference>
<evidence type="ECO:0000256" key="1">
    <source>
        <dbReference type="ARBA" id="ARBA00022741"/>
    </source>
</evidence>
<dbReference type="Gene3D" id="3.40.50.300">
    <property type="entry name" value="P-loop containing nucleotide triphosphate hydrolases"/>
    <property type="match status" value="1"/>
</dbReference>
<evidence type="ECO:0000313" key="5">
    <source>
        <dbReference type="Proteomes" id="UP001602245"/>
    </source>
</evidence>
<dbReference type="InterPro" id="IPR016032">
    <property type="entry name" value="Sig_transdc_resp-reg_C-effctor"/>
</dbReference>
<dbReference type="Pfam" id="PF13191">
    <property type="entry name" value="AAA_16"/>
    <property type="match status" value="1"/>
</dbReference>
<dbReference type="Proteomes" id="UP001602245">
    <property type="component" value="Unassembled WGS sequence"/>
</dbReference>
<protein>
    <submittedName>
        <fullName evidence="4">ATP-binding protein</fullName>
    </submittedName>
</protein>
<accession>A0ABW6WC67</accession>
<name>A0ABW6WC67_9ACTN</name>
<dbReference type="PROSITE" id="PS50043">
    <property type="entry name" value="HTH_LUXR_2"/>
    <property type="match status" value="1"/>
</dbReference>
<dbReference type="GO" id="GO:0005524">
    <property type="term" value="F:ATP binding"/>
    <property type="evidence" value="ECO:0007669"/>
    <property type="project" value="UniProtKB-KW"/>
</dbReference>
<evidence type="ECO:0000259" key="3">
    <source>
        <dbReference type="PROSITE" id="PS50043"/>
    </source>
</evidence>
<dbReference type="InterPro" id="IPR036388">
    <property type="entry name" value="WH-like_DNA-bd_sf"/>
</dbReference>
<dbReference type="SUPFAM" id="SSF52540">
    <property type="entry name" value="P-loop containing nucleoside triphosphate hydrolases"/>
    <property type="match status" value="1"/>
</dbReference>
<dbReference type="PROSITE" id="PS00622">
    <property type="entry name" value="HTH_LUXR_1"/>
    <property type="match status" value="1"/>
</dbReference>
<dbReference type="Gene3D" id="1.10.10.10">
    <property type="entry name" value="Winged helix-like DNA-binding domain superfamily/Winged helix DNA-binding domain"/>
    <property type="match status" value="1"/>
</dbReference>
<dbReference type="SMART" id="SM00421">
    <property type="entry name" value="HTH_LUXR"/>
    <property type="match status" value="1"/>
</dbReference>
<dbReference type="InterPro" id="IPR041664">
    <property type="entry name" value="AAA_16"/>
</dbReference>
<dbReference type="PANTHER" id="PTHR16305:SF35">
    <property type="entry name" value="TRANSCRIPTIONAL ACTIVATOR DOMAIN"/>
    <property type="match status" value="1"/>
</dbReference>
<keyword evidence="5" id="KW-1185">Reference proteome</keyword>
<organism evidence="4 5">
    <name type="scientific">Paractinoplanes globisporus</name>
    <dbReference type="NCBI Taxonomy" id="113565"/>
    <lineage>
        <taxon>Bacteria</taxon>
        <taxon>Bacillati</taxon>
        <taxon>Actinomycetota</taxon>
        <taxon>Actinomycetes</taxon>
        <taxon>Micromonosporales</taxon>
        <taxon>Micromonosporaceae</taxon>
        <taxon>Paractinoplanes</taxon>
    </lineage>
</organism>
<gene>
    <name evidence="4" type="ORF">ACFY35_14175</name>
</gene>
<keyword evidence="1" id="KW-0547">Nucleotide-binding</keyword>
<proteinExistence type="predicted"/>
<dbReference type="Pfam" id="PF00196">
    <property type="entry name" value="GerE"/>
    <property type="match status" value="1"/>
</dbReference>
<dbReference type="PRINTS" id="PR00038">
    <property type="entry name" value="HTHLUXR"/>
</dbReference>
<dbReference type="SUPFAM" id="SSF46894">
    <property type="entry name" value="C-terminal effector domain of the bipartite response regulators"/>
    <property type="match status" value="1"/>
</dbReference>
<dbReference type="RefSeq" id="WP_020510421.1">
    <property type="nucleotide sequence ID" value="NZ_JBIAZU010000002.1"/>
</dbReference>
<evidence type="ECO:0000313" key="4">
    <source>
        <dbReference type="EMBL" id="MFF5290588.1"/>
    </source>
</evidence>
<keyword evidence="2 4" id="KW-0067">ATP-binding</keyword>
<feature type="domain" description="HTH luxR-type" evidence="3">
    <location>
        <begin position="857"/>
        <end position="922"/>
    </location>
</feature>
<dbReference type="InterPro" id="IPR027417">
    <property type="entry name" value="P-loop_NTPase"/>
</dbReference>
<dbReference type="PANTHER" id="PTHR16305">
    <property type="entry name" value="TESTICULAR SOLUBLE ADENYLYL CYCLASE"/>
    <property type="match status" value="1"/>
</dbReference>
<comment type="caution">
    <text evidence="4">The sequence shown here is derived from an EMBL/GenBank/DDBJ whole genome shotgun (WGS) entry which is preliminary data.</text>
</comment>
<sequence>MAVVGRADEIEAVLACVGEAAAGRASTLLVRGEPGVGKTSLVGEACEAAGDADTIWTACLPLTSMTTPLLPLRPALRRAGLGDDVTLVEFDGWLEWATADRPVVLVVDDLHWADRSSLDVLLYAIAGRADRGLAVIATVRAGADGEWLSGWLADVRRLPRVRELALDRLDRVGTGEQIAAILGRPADEGLVDEVFSRTGGNPYLSALLVRDLDPRATALPPERPSQLRDAVMRSWRRMSPAAKELTRIVAVGGHPQTGERLARIAPDLGFDHPVLPALREAVDARVLLAVPDGRYWFTHPLLAEVLDGDLLAEQRQRMNARYASVLGSTPGSGPGDDADPAELADHYERAGMVEPAFRWAVRAAEATGGAPERLRLLRRALSLWPALDNPGIDRLELWDRARVAAREAGLGPDELEAVEALIALLPADREPLRLGRLMFRRLRLIAWMGLAQPDLEAMRTAVAVTASHSESAEHAMTTAMLADALLDVGDPAAVSLTAEALEMAERTGDPEAVAEALVGTAYAKMGLREPDAAQDAERSWEIASRARLFTTMRVAVYAMANARLDLSNRERAAIFRRGAEGLVAAGAPHSDVAEMCAWEARGLLLAGDWVDCRRRLRVALGARPGPRGDVVARVAAAGLACLQGRPAEAEGHLARAEEVFGEGVGGLQDVFLDETRALVALGAGDPSAAFDIALAGLEQEPYVEELLPLGARALADQAEAARDPAPVLERLAAFRRRYPTVISDPRASVREDEGALQALADAETARATGDPAELTLWRAAAEACHESGNPWDEAYARWRLARTTLRDRRTHREAPEALRGAYRLAQRLAARPLLTDLEQLARTARVDLTETAHPIEPPPSLPGLTRREREVLGYLLAGATNSEIAKELVLSEKTVGVHISNMLRKTGTTNRVQLADLARRTA</sequence>
<evidence type="ECO:0000256" key="2">
    <source>
        <dbReference type="ARBA" id="ARBA00022840"/>
    </source>
</evidence>
<reference evidence="4 5" key="1">
    <citation type="submission" date="2024-10" db="EMBL/GenBank/DDBJ databases">
        <title>The Natural Products Discovery Center: Release of the First 8490 Sequenced Strains for Exploring Actinobacteria Biosynthetic Diversity.</title>
        <authorList>
            <person name="Kalkreuter E."/>
            <person name="Kautsar S.A."/>
            <person name="Yang D."/>
            <person name="Bader C.D."/>
            <person name="Teijaro C.N."/>
            <person name="Fluegel L."/>
            <person name="Davis C.M."/>
            <person name="Simpson J.R."/>
            <person name="Lauterbach L."/>
            <person name="Steele A.D."/>
            <person name="Gui C."/>
            <person name="Meng S."/>
            <person name="Li G."/>
            <person name="Viehrig K."/>
            <person name="Ye F."/>
            <person name="Su P."/>
            <person name="Kiefer A.F."/>
            <person name="Nichols A."/>
            <person name="Cepeda A.J."/>
            <person name="Yan W."/>
            <person name="Fan B."/>
            <person name="Jiang Y."/>
            <person name="Adhikari A."/>
            <person name="Zheng C.-J."/>
            <person name="Schuster L."/>
            <person name="Cowan T.M."/>
            <person name="Smanski M.J."/>
            <person name="Chevrette M.G."/>
            <person name="De Carvalho L.P.S."/>
            <person name="Shen B."/>
        </authorList>
    </citation>
    <scope>NUCLEOTIDE SEQUENCE [LARGE SCALE GENOMIC DNA]</scope>
    <source>
        <strain evidence="4 5">NPDC000087</strain>
    </source>
</reference>
<dbReference type="CDD" id="cd06170">
    <property type="entry name" value="LuxR_C_like"/>
    <property type="match status" value="1"/>
</dbReference>